<keyword evidence="2 10" id="KW-0210">Decarboxylase</keyword>
<evidence type="ECO:0000313" key="11">
    <source>
        <dbReference type="EMBL" id="HGZ60216.1"/>
    </source>
</evidence>
<keyword evidence="3 10" id="KW-0068">Autocatalytic cleavage</keyword>
<comment type="function">
    <text evidence="10">Catalyzes the decarboxylation of S-adenosylmethionine to S-adenosylmethioninamine (dcAdoMet), the propylamine donor required for the synthesis of the polyamines spermine and spermidine from the diamine putrescine.</text>
</comment>
<dbReference type="GO" id="GO:0005829">
    <property type="term" value="C:cytosol"/>
    <property type="evidence" value="ECO:0007669"/>
    <property type="project" value="TreeGrafter"/>
</dbReference>
<keyword evidence="1 10" id="KW-0949">S-adenosyl-L-methionine</keyword>
<name>A0A7J3SKW9_9CREN</name>
<dbReference type="EC" id="4.1.1.50" evidence="10"/>
<evidence type="ECO:0000256" key="3">
    <source>
        <dbReference type="ARBA" id="ARBA00022813"/>
    </source>
</evidence>
<dbReference type="GO" id="GO:0008295">
    <property type="term" value="P:spermidine biosynthetic process"/>
    <property type="evidence" value="ECO:0007669"/>
    <property type="project" value="UniProtKB-UniRule"/>
</dbReference>
<comment type="caution">
    <text evidence="11">The sequence shown here is derived from an EMBL/GenBank/DDBJ whole genome shotgun (WGS) entry which is preliminary data.</text>
</comment>
<accession>A0A7J3SKW9</accession>
<organism evidence="11">
    <name type="scientific">Fervidicoccus fontis</name>
    <dbReference type="NCBI Taxonomy" id="683846"/>
    <lineage>
        <taxon>Archaea</taxon>
        <taxon>Thermoproteota</taxon>
        <taxon>Thermoprotei</taxon>
        <taxon>Fervidicoccales</taxon>
        <taxon>Fervidicoccaceae</taxon>
        <taxon>Fervidicoccus</taxon>
    </lineage>
</organism>
<feature type="active site" description="Proton donor; for catalytic activity" evidence="10">
    <location>
        <position position="98"/>
    </location>
</feature>
<dbReference type="SUPFAM" id="SSF56276">
    <property type="entry name" value="S-adenosylmethionine decarboxylase"/>
    <property type="match status" value="1"/>
</dbReference>
<comment type="pathway">
    <text evidence="10">Amine and polyamine biosynthesis; S-adenosylmethioninamine biosynthesis; S-adenosylmethioninamine from S-adenosyl-L-methionine: step 1/1.</text>
</comment>
<proteinExistence type="inferred from homology"/>
<dbReference type="InterPro" id="IPR016067">
    <property type="entry name" value="S-AdoMet_deCO2ase_core"/>
</dbReference>
<evidence type="ECO:0000256" key="2">
    <source>
        <dbReference type="ARBA" id="ARBA00022793"/>
    </source>
</evidence>
<reference evidence="11" key="1">
    <citation type="journal article" date="2020" name="mSystems">
        <title>Genome- and Community-Level Interaction Insights into Carbon Utilization and Element Cycling Functions of Hydrothermarchaeota in Hydrothermal Sediment.</title>
        <authorList>
            <person name="Zhou Z."/>
            <person name="Liu Y."/>
            <person name="Xu W."/>
            <person name="Pan J."/>
            <person name="Luo Z.H."/>
            <person name="Li M."/>
        </authorList>
    </citation>
    <scope>NUCLEOTIDE SEQUENCE [LARGE SCALE GENOMIC DNA]</scope>
    <source>
        <strain evidence="11">SpSt-885</strain>
    </source>
</reference>
<dbReference type="Gene3D" id="3.30.360.110">
    <property type="entry name" value="S-adenosylmethionine decarboxylase domain"/>
    <property type="match status" value="1"/>
</dbReference>
<evidence type="ECO:0000256" key="7">
    <source>
        <dbReference type="ARBA" id="ARBA00023239"/>
    </source>
</evidence>
<feature type="modified residue" description="Pyruvic acid (Ser); by autocatalysis" evidence="10">
    <location>
        <position position="78"/>
    </location>
</feature>
<keyword evidence="8 10" id="KW-0704">Schiff base</keyword>
<dbReference type="InterPro" id="IPR042284">
    <property type="entry name" value="AdoMetDC_N"/>
</dbReference>
<comment type="subunit">
    <text evidence="10">Heterotetramer of two alpha and two beta chains arranged as a dimer of alpha/beta heterodimers.</text>
</comment>
<dbReference type="Gene3D" id="3.30.160.750">
    <property type="match status" value="1"/>
</dbReference>
<sequence length="137" mass="15662">MEQVEENREKNQEDIIVGKHVYGNLYGMDESLLENEEFLRNTMIEAAKIANATLVEVKSWSFPGKKGGVSVIILVTESHLALHTWKEYNYATLDIYTCGEHTKPDVAFEHVVNALKPKRVVKHKTLRLSSLDETRSF</sequence>
<gene>
    <name evidence="11" type="primary">speD</name>
    <name evidence="10" type="synonym">speH</name>
    <name evidence="11" type="ORF">ENW83_03300</name>
</gene>
<dbReference type="AlphaFoldDB" id="A0A7J3SKW9"/>
<keyword evidence="9 10" id="KW-0670">Pyruvate</keyword>
<dbReference type="EMBL" id="DTLS01000089">
    <property type="protein sequence ID" value="HGZ60216.1"/>
    <property type="molecule type" value="Genomic_DNA"/>
</dbReference>
<comment type="catalytic activity">
    <reaction evidence="10">
        <text>S-adenosyl-L-methionine + H(+) = S-adenosyl 3-(methylsulfanyl)propylamine + CO2</text>
        <dbReference type="Rhea" id="RHEA:15981"/>
        <dbReference type="ChEBI" id="CHEBI:15378"/>
        <dbReference type="ChEBI" id="CHEBI:16526"/>
        <dbReference type="ChEBI" id="CHEBI:57443"/>
        <dbReference type="ChEBI" id="CHEBI:59789"/>
        <dbReference type="EC" id="4.1.1.50"/>
    </reaction>
</comment>
<feature type="active site" description="Schiff-base intermediate with substrate; via pyruvic acid" evidence="10">
    <location>
        <position position="78"/>
    </location>
</feature>
<comment type="PTM">
    <text evidence="10">Is synthesized initially as an inactive proenzyme. Formation of the active enzyme involves a self-maturation process in which the active site pyruvoyl group is generated from an internal serine residue via an autocatalytic post-translational modification. Two non-identical subunits are generated from the proenzyme in this reaction, and the pyruvate is formed at the N-terminus of the alpha chain, which is derived from the carboxyl end of the proenzyme. The post-translation cleavage follows an unusual pathway, termed non-hydrolytic serinolysis, in which the side chain hydroxyl group of the serine supplies its oxygen atom to form the C-terminus of the beta chain, while the remainder of the serine residue undergoes an oxidative deamination to produce ammonia and the pyruvoyl group blocking the N-terminus of the alpha chain.</text>
</comment>
<protein>
    <recommendedName>
        <fullName evidence="10">S-adenosylmethionine decarboxylase proenzyme</fullName>
        <shortName evidence="10">AdoMetDC</shortName>
        <shortName evidence="10">SAMDC</shortName>
        <ecNumber evidence="10">4.1.1.50</ecNumber>
    </recommendedName>
    <component>
        <recommendedName>
            <fullName evidence="10">S-adenosylmethionine decarboxylase beta chain</fullName>
        </recommendedName>
    </component>
    <component>
        <recommendedName>
            <fullName evidence="10">S-adenosylmethionine decarboxylase alpha chain</fullName>
        </recommendedName>
    </component>
</protein>
<dbReference type="NCBIfam" id="TIGR03330">
    <property type="entry name" value="SAM_DCase_Bsu"/>
    <property type="match status" value="1"/>
</dbReference>
<dbReference type="InterPro" id="IPR003826">
    <property type="entry name" value="AdoMetDC_fam_prok"/>
</dbReference>
<dbReference type="PANTHER" id="PTHR33866">
    <property type="entry name" value="S-ADENOSYLMETHIONINE DECARBOXYLASE PROENZYME"/>
    <property type="match status" value="1"/>
</dbReference>
<evidence type="ECO:0000256" key="9">
    <source>
        <dbReference type="ARBA" id="ARBA00023317"/>
    </source>
</evidence>
<feature type="active site" description="Proton acceptor; for processing activity" evidence="10">
    <location>
        <position position="83"/>
    </location>
</feature>
<feature type="chain" id="PRO_5029991176" description="S-adenosylmethionine decarboxylase beta chain" evidence="10">
    <location>
        <begin position="1"/>
        <end position="77"/>
    </location>
</feature>
<keyword evidence="4 10" id="KW-0745">Spermidine biosynthesis</keyword>
<dbReference type="InterPro" id="IPR017716">
    <property type="entry name" value="S-AdoMet_deCOase_pro-enz"/>
</dbReference>
<dbReference type="Pfam" id="PF02675">
    <property type="entry name" value="AdoMet_dc"/>
    <property type="match status" value="1"/>
</dbReference>
<evidence type="ECO:0000256" key="4">
    <source>
        <dbReference type="ARBA" id="ARBA00023066"/>
    </source>
</evidence>
<keyword evidence="7 10" id="KW-0456">Lyase</keyword>
<dbReference type="GO" id="GO:0004014">
    <property type="term" value="F:adenosylmethionine decarboxylase activity"/>
    <property type="evidence" value="ECO:0007669"/>
    <property type="project" value="UniProtKB-UniRule"/>
</dbReference>
<dbReference type="HAMAP" id="MF_00464">
    <property type="entry name" value="AdoMetDC_1"/>
    <property type="match status" value="1"/>
</dbReference>
<feature type="chain" id="PRO_5029991175" description="S-adenosylmethionine decarboxylase alpha chain" evidence="10">
    <location>
        <begin position="78"/>
        <end position="137"/>
    </location>
</feature>
<evidence type="ECO:0000256" key="10">
    <source>
        <dbReference type="HAMAP-Rule" id="MF_00464"/>
    </source>
</evidence>
<dbReference type="UniPathway" id="UPA00331">
    <property type="reaction ID" value="UER00451"/>
</dbReference>
<dbReference type="PANTHER" id="PTHR33866:SF2">
    <property type="entry name" value="S-ADENOSYLMETHIONINE DECARBOXYLASE PROENZYME"/>
    <property type="match status" value="1"/>
</dbReference>
<comment type="cofactor">
    <cofactor evidence="10">
        <name>pyruvate</name>
        <dbReference type="ChEBI" id="CHEBI:15361"/>
    </cofactor>
    <text evidence="10">Binds 1 pyruvoyl group covalently per subunit.</text>
</comment>
<evidence type="ECO:0000256" key="5">
    <source>
        <dbReference type="ARBA" id="ARBA00023115"/>
    </source>
</evidence>
<comment type="similarity">
    <text evidence="10">Belongs to the prokaryotic AdoMetDC family. Type 1 subfamily.</text>
</comment>
<keyword evidence="6 10" id="KW-0865">Zymogen</keyword>
<dbReference type="InterPro" id="IPR042286">
    <property type="entry name" value="AdoMetDC_C"/>
</dbReference>
<evidence type="ECO:0000256" key="8">
    <source>
        <dbReference type="ARBA" id="ARBA00023270"/>
    </source>
</evidence>
<evidence type="ECO:0000256" key="6">
    <source>
        <dbReference type="ARBA" id="ARBA00023145"/>
    </source>
</evidence>
<feature type="site" description="Cleavage (non-hydrolytic); by autolysis" evidence="10">
    <location>
        <begin position="77"/>
        <end position="78"/>
    </location>
</feature>
<evidence type="ECO:0000256" key="1">
    <source>
        <dbReference type="ARBA" id="ARBA00022691"/>
    </source>
</evidence>
<keyword evidence="5 10" id="KW-0620">Polyamine biosynthesis</keyword>